<name>A0A955L1M7_9BACT</name>
<keyword evidence="2" id="KW-0812">Transmembrane</keyword>
<feature type="coiled-coil region" evidence="1">
    <location>
        <begin position="275"/>
        <end position="302"/>
    </location>
</feature>
<accession>A0A955L1M7</accession>
<gene>
    <name evidence="3" type="ORF">KC678_02935</name>
</gene>
<evidence type="ECO:0000313" key="3">
    <source>
        <dbReference type="EMBL" id="MCA9381196.1"/>
    </source>
</evidence>
<keyword evidence="2" id="KW-0472">Membrane</keyword>
<keyword evidence="2" id="KW-1133">Transmembrane helix</keyword>
<organism evidence="3 4">
    <name type="scientific">Candidatus Dojkabacteria bacterium</name>
    <dbReference type="NCBI Taxonomy" id="2099670"/>
    <lineage>
        <taxon>Bacteria</taxon>
        <taxon>Candidatus Dojkabacteria</taxon>
    </lineage>
</organism>
<reference evidence="3" key="1">
    <citation type="submission" date="2020-04" db="EMBL/GenBank/DDBJ databases">
        <authorList>
            <person name="Zhang T."/>
        </authorList>
    </citation>
    <scope>NUCLEOTIDE SEQUENCE</scope>
    <source>
        <strain evidence="3">HKST-UBA13</strain>
    </source>
</reference>
<evidence type="ECO:0000256" key="1">
    <source>
        <dbReference type="SAM" id="Coils"/>
    </source>
</evidence>
<dbReference type="EMBL" id="JAGQLJ010000059">
    <property type="protein sequence ID" value="MCA9381196.1"/>
    <property type="molecule type" value="Genomic_DNA"/>
</dbReference>
<evidence type="ECO:0000313" key="4">
    <source>
        <dbReference type="Proteomes" id="UP000775877"/>
    </source>
</evidence>
<sequence>MQRVNAQQVNGSSEGGVIKVSPAISYLKTGDPIKLIIENDTEFPFSYSLSASTFDLNLEERSVKRLENIDDVSLFFTIKEEDLFGQVEPNNKKIIEATYIGSESNTLVGIIVSQTSATAINVGVSTEFASLVIDQTLSIEDKGLISDNLDVKPSNNVLGFNLSNKYKIQSDFSNDTNKLLKISGEITVKDGKKYLANYAMSQYLLDPLFPGDQKEFQYTFIDNRSFWDRFGETEFIQTYVVNGESYISSYSVFTVPAELIWLGGGLFVVLVVSLIIRSRRNVNRYESRIKQLEEEVAQSEEDSTNKIN</sequence>
<dbReference type="AlphaFoldDB" id="A0A955L1M7"/>
<comment type="caution">
    <text evidence="3">The sequence shown here is derived from an EMBL/GenBank/DDBJ whole genome shotgun (WGS) entry which is preliminary data.</text>
</comment>
<keyword evidence="1" id="KW-0175">Coiled coil</keyword>
<reference evidence="3" key="2">
    <citation type="journal article" date="2021" name="Microbiome">
        <title>Successional dynamics and alternative stable states in a saline activated sludge microbial community over 9 years.</title>
        <authorList>
            <person name="Wang Y."/>
            <person name="Ye J."/>
            <person name="Ju F."/>
            <person name="Liu L."/>
            <person name="Boyd J.A."/>
            <person name="Deng Y."/>
            <person name="Parks D.H."/>
            <person name="Jiang X."/>
            <person name="Yin X."/>
            <person name="Woodcroft B.J."/>
            <person name="Tyson G.W."/>
            <person name="Hugenholtz P."/>
            <person name="Polz M.F."/>
            <person name="Zhang T."/>
        </authorList>
    </citation>
    <scope>NUCLEOTIDE SEQUENCE</scope>
    <source>
        <strain evidence="3">HKST-UBA13</strain>
    </source>
</reference>
<dbReference type="Proteomes" id="UP000775877">
    <property type="component" value="Unassembled WGS sequence"/>
</dbReference>
<feature type="transmembrane region" description="Helical" evidence="2">
    <location>
        <begin position="259"/>
        <end position="276"/>
    </location>
</feature>
<protein>
    <submittedName>
        <fullName evidence="3">Uncharacterized protein</fullName>
    </submittedName>
</protein>
<evidence type="ECO:0000256" key="2">
    <source>
        <dbReference type="SAM" id="Phobius"/>
    </source>
</evidence>
<proteinExistence type="predicted"/>